<feature type="compositionally biased region" description="Polar residues" evidence="4">
    <location>
        <begin position="206"/>
        <end position="215"/>
    </location>
</feature>
<evidence type="ECO:0000313" key="6">
    <source>
        <dbReference type="EMBL" id="SFK63236.1"/>
    </source>
</evidence>
<sequence>MTEKTMLVANGVEGNVHEDDTLHEAYHDHDAAGTLERVVVDATTRRRSRFRTTTESGTDLGVVVNSSDGLRPGDVLAVDDSDRLFVVEFEQETAVVVELPDGATDTETLAAAVAFGHVVGNKHWDLAVDGGRVYVRVGADGPRVADELREHLLDGATLHHEQVDPTLFDTSGGGVDHDHSHGDHTHSHAHDGHNHSHDGGSHTHSLTRPTEGNDE</sequence>
<dbReference type="Gene3D" id="2.60.260.20">
    <property type="entry name" value="Urease metallochaperone UreE, N-terminal domain"/>
    <property type="match status" value="1"/>
</dbReference>
<evidence type="ECO:0000256" key="3">
    <source>
        <dbReference type="ARBA" id="ARBA00023186"/>
    </source>
</evidence>
<keyword evidence="3" id="KW-0143">Chaperone</keyword>
<dbReference type="GO" id="GO:0016151">
    <property type="term" value="F:nickel cation binding"/>
    <property type="evidence" value="ECO:0007669"/>
    <property type="project" value="InterPro"/>
</dbReference>
<name>A0A1I4B5U7_9EURY</name>
<keyword evidence="1" id="KW-0963">Cytoplasm</keyword>
<dbReference type="GO" id="GO:0006457">
    <property type="term" value="P:protein folding"/>
    <property type="evidence" value="ECO:0007669"/>
    <property type="project" value="InterPro"/>
</dbReference>
<evidence type="ECO:0000313" key="7">
    <source>
        <dbReference type="Proteomes" id="UP000199607"/>
    </source>
</evidence>
<dbReference type="Pfam" id="PF02814">
    <property type="entry name" value="UreE_N"/>
    <property type="match status" value="1"/>
</dbReference>
<protein>
    <submittedName>
        <fullName evidence="6">Urease accessory protein</fullName>
    </submittedName>
</protein>
<feature type="compositionally biased region" description="Basic and acidic residues" evidence="4">
    <location>
        <begin position="175"/>
        <end position="201"/>
    </location>
</feature>
<dbReference type="RefSeq" id="WP_218148916.1">
    <property type="nucleotide sequence ID" value="NZ_FOTC01000001.1"/>
</dbReference>
<dbReference type="SMART" id="SM00988">
    <property type="entry name" value="UreE_N"/>
    <property type="match status" value="1"/>
</dbReference>
<dbReference type="EMBL" id="FOTC01000001">
    <property type="protein sequence ID" value="SFK63236.1"/>
    <property type="molecule type" value="Genomic_DNA"/>
</dbReference>
<feature type="domain" description="UreE urease accessory N-terminal" evidence="5">
    <location>
        <begin position="22"/>
        <end position="84"/>
    </location>
</feature>
<accession>A0A1I4B5U7</accession>
<feature type="region of interest" description="Disordered" evidence="4">
    <location>
        <begin position="163"/>
        <end position="215"/>
    </location>
</feature>
<dbReference type="AlphaFoldDB" id="A0A1I4B5U7"/>
<evidence type="ECO:0000259" key="5">
    <source>
        <dbReference type="SMART" id="SM00988"/>
    </source>
</evidence>
<organism evidence="6 7">
    <name type="scientific">Halogranum rubrum</name>
    <dbReference type="NCBI Taxonomy" id="553466"/>
    <lineage>
        <taxon>Archaea</taxon>
        <taxon>Methanobacteriati</taxon>
        <taxon>Methanobacteriota</taxon>
        <taxon>Stenosarchaea group</taxon>
        <taxon>Halobacteria</taxon>
        <taxon>Halobacteriales</taxon>
        <taxon>Haloferacaceae</taxon>
    </lineage>
</organism>
<gene>
    <name evidence="6" type="ORF">SAMN04487950_0278</name>
</gene>
<dbReference type="Proteomes" id="UP000199607">
    <property type="component" value="Unassembled WGS sequence"/>
</dbReference>
<dbReference type="SUPFAM" id="SSF69287">
    <property type="entry name" value="Urease metallochaperone UreE, N-terminal domain"/>
    <property type="match status" value="1"/>
</dbReference>
<dbReference type="InterPro" id="IPR004029">
    <property type="entry name" value="UreE_N"/>
</dbReference>
<dbReference type="GO" id="GO:0005737">
    <property type="term" value="C:cytoplasm"/>
    <property type="evidence" value="ECO:0007669"/>
    <property type="project" value="InterPro"/>
</dbReference>
<dbReference type="InterPro" id="IPR036118">
    <property type="entry name" value="UreE_N_sf"/>
</dbReference>
<keyword evidence="7" id="KW-1185">Reference proteome</keyword>
<dbReference type="HAMAP" id="MF_00822">
    <property type="entry name" value="UreE"/>
    <property type="match status" value="1"/>
</dbReference>
<evidence type="ECO:0000256" key="2">
    <source>
        <dbReference type="ARBA" id="ARBA00022596"/>
    </source>
</evidence>
<proteinExistence type="inferred from homology"/>
<dbReference type="InterPro" id="IPR012406">
    <property type="entry name" value="UreE"/>
</dbReference>
<reference evidence="7" key="1">
    <citation type="submission" date="2016-10" db="EMBL/GenBank/DDBJ databases">
        <authorList>
            <person name="Varghese N."/>
            <person name="Submissions S."/>
        </authorList>
    </citation>
    <scope>NUCLEOTIDE SEQUENCE [LARGE SCALE GENOMIC DNA]</scope>
    <source>
        <strain evidence="7">CGMCC 1.7738</strain>
    </source>
</reference>
<dbReference type="STRING" id="553466.SAMN04487950_0278"/>
<evidence type="ECO:0000256" key="1">
    <source>
        <dbReference type="ARBA" id="ARBA00022490"/>
    </source>
</evidence>
<evidence type="ECO:0000256" key="4">
    <source>
        <dbReference type="SAM" id="MobiDB-lite"/>
    </source>
</evidence>
<keyword evidence="2" id="KW-0533">Nickel</keyword>